<reference evidence="2 3" key="2">
    <citation type="submission" date="2024-10" db="EMBL/GenBank/DDBJ databases">
        <authorList>
            <person name="Ryan C."/>
        </authorList>
    </citation>
    <scope>NUCLEOTIDE SEQUENCE [LARGE SCALE GENOMIC DNA]</scope>
</reference>
<dbReference type="InterPro" id="IPR036047">
    <property type="entry name" value="F-box-like_dom_sf"/>
</dbReference>
<gene>
    <name evidence="2" type="ORF">URODEC1_LOCUS82019</name>
</gene>
<dbReference type="Gene3D" id="1.20.1280.50">
    <property type="match status" value="1"/>
</dbReference>
<dbReference type="Pfam" id="PF00646">
    <property type="entry name" value="F-box"/>
    <property type="match status" value="1"/>
</dbReference>
<sequence>MEAAPKRARAGGGSAPDRLSTLPDELLHRVLFFLPSRQAVQTTVLSKRWIDLWRSMPALNLIISEFRSTTAGHYDQERWGKMENFTTNLLMRHRAPRLDAFRLNTGRISGVDWRRDVDRWFRRAMEYCPVVMEIWLSRAGGVRYHLPKVVSCHLKRLDICGVFLERSFAEQLHSGCPVLEDLKIWDCRGFRGFQSDTLKNLVAFDCWADADADTDTDTWTIRAPSLASVCLSLPYYNCTDVLLDTGNSLVEASIRGSLSYYISRRDSQAVLLGSLVNVTSLELSCFNAMVFLDKEFDKAPIFENLRTLSLEECFVGIHEEDKFMSFGRLLQKSPNLEKLTLQNLRVRPAAPFEFPVLENLRTLLLDECDLCGNILLLRHFLRSSPNLEKLTLRLCRLPKVLPGVKGKAKSKKAYCQFQNLVHFKCQKLKSTEIIYREGRKIQRLVSFFLGISGCAPKNTITLTKYEEKRARL</sequence>
<evidence type="ECO:0000259" key="1">
    <source>
        <dbReference type="PROSITE" id="PS50181"/>
    </source>
</evidence>
<dbReference type="EMBL" id="OZ075141">
    <property type="protein sequence ID" value="CAL5031979.1"/>
    <property type="molecule type" value="Genomic_DNA"/>
</dbReference>
<dbReference type="Proteomes" id="UP001497457">
    <property type="component" value="Chromosome 31b"/>
</dbReference>
<dbReference type="SUPFAM" id="SSF81383">
    <property type="entry name" value="F-box domain"/>
    <property type="match status" value="1"/>
</dbReference>
<dbReference type="AlphaFoldDB" id="A0ABC9D6M0"/>
<evidence type="ECO:0000313" key="3">
    <source>
        <dbReference type="Proteomes" id="UP001497457"/>
    </source>
</evidence>
<proteinExistence type="predicted"/>
<accession>A0ABC9D6M0</accession>
<dbReference type="Gene3D" id="3.80.10.10">
    <property type="entry name" value="Ribonuclease Inhibitor"/>
    <property type="match status" value="1"/>
</dbReference>
<dbReference type="InterPro" id="IPR001810">
    <property type="entry name" value="F-box_dom"/>
</dbReference>
<dbReference type="PANTHER" id="PTHR34223">
    <property type="entry name" value="OS11G0201299 PROTEIN"/>
    <property type="match status" value="1"/>
</dbReference>
<reference evidence="3" key="1">
    <citation type="submission" date="2024-06" db="EMBL/GenBank/DDBJ databases">
        <authorList>
            <person name="Ryan C."/>
        </authorList>
    </citation>
    <scope>NUCLEOTIDE SEQUENCE [LARGE SCALE GENOMIC DNA]</scope>
</reference>
<organism evidence="2 3">
    <name type="scientific">Urochloa decumbens</name>
    <dbReference type="NCBI Taxonomy" id="240449"/>
    <lineage>
        <taxon>Eukaryota</taxon>
        <taxon>Viridiplantae</taxon>
        <taxon>Streptophyta</taxon>
        <taxon>Embryophyta</taxon>
        <taxon>Tracheophyta</taxon>
        <taxon>Spermatophyta</taxon>
        <taxon>Magnoliopsida</taxon>
        <taxon>Liliopsida</taxon>
        <taxon>Poales</taxon>
        <taxon>Poaceae</taxon>
        <taxon>PACMAD clade</taxon>
        <taxon>Panicoideae</taxon>
        <taxon>Panicodae</taxon>
        <taxon>Paniceae</taxon>
        <taxon>Melinidinae</taxon>
        <taxon>Urochloa</taxon>
    </lineage>
</organism>
<name>A0ABC9D6M0_9POAL</name>
<protein>
    <recommendedName>
        <fullName evidence="1">F-box domain-containing protein</fullName>
    </recommendedName>
</protein>
<keyword evidence="3" id="KW-1185">Reference proteome</keyword>
<dbReference type="SUPFAM" id="SSF52047">
    <property type="entry name" value="RNI-like"/>
    <property type="match status" value="1"/>
</dbReference>
<feature type="domain" description="F-box" evidence="1">
    <location>
        <begin position="16"/>
        <end position="66"/>
    </location>
</feature>
<dbReference type="CDD" id="cd22160">
    <property type="entry name" value="F-box_AtFBL13-like"/>
    <property type="match status" value="1"/>
</dbReference>
<dbReference type="InterPro" id="IPR053197">
    <property type="entry name" value="F-box_SCFL_complex_component"/>
</dbReference>
<dbReference type="PROSITE" id="PS50181">
    <property type="entry name" value="FBOX"/>
    <property type="match status" value="1"/>
</dbReference>
<dbReference type="PANTHER" id="PTHR34223:SF98">
    <property type="entry name" value="OS04G0440901 PROTEIN"/>
    <property type="match status" value="1"/>
</dbReference>
<evidence type="ECO:0000313" key="2">
    <source>
        <dbReference type="EMBL" id="CAL5031979.1"/>
    </source>
</evidence>
<dbReference type="InterPro" id="IPR053781">
    <property type="entry name" value="F-box_AtFBL13-like"/>
</dbReference>
<dbReference type="InterPro" id="IPR032675">
    <property type="entry name" value="LRR_dom_sf"/>
</dbReference>